<dbReference type="PIRSF" id="PIRSF006816">
    <property type="entry name" value="Cyc3_hyd_g"/>
    <property type="match status" value="1"/>
</dbReference>
<name>A0AAE4AMX9_9BACT</name>
<dbReference type="EMBL" id="JAUSVL010000001">
    <property type="protein sequence ID" value="MDQ0288850.1"/>
    <property type="molecule type" value="Genomic_DNA"/>
</dbReference>
<dbReference type="Pfam" id="PF00175">
    <property type="entry name" value="NAD_binding_1"/>
    <property type="match status" value="1"/>
</dbReference>
<dbReference type="Gene3D" id="3.40.50.80">
    <property type="entry name" value="Nucleotide-binding domain of ferredoxin-NADP reductase (FNR) module"/>
    <property type="match status" value="1"/>
</dbReference>
<evidence type="ECO:0000259" key="2">
    <source>
        <dbReference type="PROSITE" id="PS51384"/>
    </source>
</evidence>
<dbReference type="PANTHER" id="PTHR43513">
    <property type="entry name" value="DIHYDROOROTATE DEHYDROGENASE B (NAD(+)), ELECTRON TRANSFER SUBUNIT"/>
    <property type="match status" value="1"/>
</dbReference>
<dbReference type="GO" id="GO:0051537">
    <property type="term" value="F:2 iron, 2 sulfur cluster binding"/>
    <property type="evidence" value="ECO:0007669"/>
    <property type="project" value="UniProtKB-KW"/>
</dbReference>
<dbReference type="Pfam" id="PF10418">
    <property type="entry name" value="DHODB_Fe-S_bind"/>
    <property type="match status" value="1"/>
</dbReference>
<dbReference type="PROSITE" id="PS51384">
    <property type="entry name" value="FAD_FR"/>
    <property type="match status" value="1"/>
</dbReference>
<proteinExistence type="predicted"/>
<feature type="binding site" evidence="1">
    <location>
        <position position="235"/>
    </location>
    <ligand>
        <name>[2Fe-2S] cluster</name>
        <dbReference type="ChEBI" id="CHEBI:190135"/>
    </ligand>
</feature>
<dbReference type="Gene3D" id="2.40.30.10">
    <property type="entry name" value="Translation factors"/>
    <property type="match status" value="1"/>
</dbReference>
<feature type="binding site" evidence="1">
    <location>
        <position position="246"/>
    </location>
    <ligand>
        <name>[2Fe-2S] cluster</name>
        <dbReference type="ChEBI" id="CHEBI:190135"/>
    </ligand>
</feature>
<keyword evidence="4" id="KW-1185">Reference proteome</keyword>
<dbReference type="PANTHER" id="PTHR43513:SF1">
    <property type="entry name" value="ANAEROBIC SULFITE REDUCTASE SUBUNIT B"/>
    <property type="match status" value="1"/>
</dbReference>
<dbReference type="InterPro" id="IPR017938">
    <property type="entry name" value="Riboflavin_synthase-like_b-brl"/>
</dbReference>
<comment type="cofactor">
    <cofactor evidence="1">
        <name>[2Fe-2S] cluster</name>
        <dbReference type="ChEBI" id="CHEBI:190135"/>
    </cofactor>
    <text evidence="1">Binds 1 [2Fe-2S] cluster per subunit.</text>
</comment>
<evidence type="ECO:0000313" key="3">
    <source>
        <dbReference type="EMBL" id="MDQ0288850.1"/>
    </source>
</evidence>
<dbReference type="SUPFAM" id="SSF52343">
    <property type="entry name" value="Ferredoxin reductase-like, C-terminal NADP-linked domain"/>
    <property type="match status" value="1"/>
</dbReference>
<dbReference type="AlphaFoldDB" id="A0AAE4AMX9"/>
<dbReference type="RefSeq" id="WP_307260184.1">
    <property type="nucleotide sequence ID" value="NZ_JAUSVL010000001.1"/>
</dbReference>
<dbReference type="InterPro" id="IPR019480">
    <property type="entry name" value="Dihydroorotate_DH_Fe-S-bd"/>
</dbReference>
<dbReference type="InterPro" id="IPR017927">
    <property type="entry name" value="FAD-bd_FR_type"/>
</dbReference>
<dbReference type="InterPro" id="IPR039261">
    <property type="entry name" value="FNR_nucleotide-bd"/>
</dbReference>
<dbReference type="CDD" id="cd06221">
    <property type="entry name" value="sulfite_reductase_like"/>
    <property type="match status" value="1"/>
</dbReference>
<protein>
    <submittedName>
        <fullName evidence="3">Anaerobic sulfite reductase subunit B</fullName>
    </submittedName>
</protein>
<accession>A0AAE4AMX9</accession>
<dbReference type="GO" id="GO:0050660">
    <property type="term" value="F:flavin adenine dinucleotide binding"/>
    <property type="evidence" value="ECO:0007669"/>
    <property type="project" value="InterPro"/>
</dbReference>
<keyword evidence="1" id="KW-0479">Metal-binding</keyword>
<keyword evidence="1" id="KW-0411">Iron-sulfur</keyword>
<feature type="binding site" evidence="1">
    <location>
        <position position="230"/>
    </location>
    <ligand>
        <name>[2Fe-2S] cluster</name>
        <dbReference type="ChEBI" id="CHEBI:190135"/>
    </ligand>
</feature>
<sequence length="262" mass="28857">MNNPYLPRPQRILSVTQQTAIDWTFRLESDMAPGFGQFLELSLPGLGEAPISISDFGPGWLDLTIRSVGRVTRGVFVLRPGDVVYARGPYGRGFDPKQYCGKNLLMVTGGTGLAPVKSLIRHFLAHRDDLKAFALILGFKSPADVLFAAEIEEWRRGADVILTVDRGDEQWRGQTGLVTQHIDQYAFHDGPTEAIVVGPPPMMKFSTLGLLQRGVSAEAITVSFERKMSCGLGKCGHCKIDETYVCLEGPVFNYAKARLLLD</sequence>
<keyword evidence="1" id="KW-0408">Iron</keyword>
<feature type="domain" description="FAD-binding FR-type" evidence="2">
    <location>
        <begin position="5"/>
        <end position="96"/>
    </location>
</feature>
<gene>
    <name evidence="3" type="ORF">J3R75_000957</name>
</gene>
<evidence type="ECO:0000256" key="1">
    <source>
        <dbReference type="PIRSR" id="PIRSR006816-2"/>
    </source>
</evidence>
<dbReference type="PRINTS" id="PR00410">
    <property type="entry name" value="PHEHYDRXLASE"/>
</dbReference>
<dbReference type="NCBIfam" id="TIGR02911">
    <property type="entry name" value="sulfite_red_B"/>
    <property type="match status" value="1"/>
</dbReference>
<dbReference type="InterPro" id="IPR012165">
    <property type="entry name" value="Cyt_c3_hydrogenase_gsu"/>
</dbReference>
<reference evidence="3" key="1">
    <citation type="submission" date="2023-07" db="EMBL/GenBank/DDBJ databases">
        <title>Genomic Encyclopedia of Type Strains, Phase IV (KMG-IV): sequencing the most valuable type-strain genomes for metagenomic binning, comparative biology and taxonomic classification.</title>
        <authorList>
            <person name="Goeker M."/>
        </authorList>
    </citation>
    <scope>NUCLEOTIDE SEQUENCE</scope>
    <source>
        <strain evidence="3">DSM 24202</strain>
    </source>
</reference>
<organism evidence="3 4">
    <name type="scientific">Oligosphaera ethanolica</name>
    <dbReference type="NCBI Taxonomy" id="760260"/>
    <lineage>
        <taxon>Bacteria</taxon>
        <taxon>Pseudomonadati</taxon>
        <taxon>Lentisphaerota</taxon>
        <taxon>Oligosphaeria</taxon>
        <taxon>Oligosphaerales</taxon>
        <taxon>Oligosphaeraceae</taxon>
        <taxon>Oligosphaera</taxon>
    </lineage>
</organism>
<evidence type="ECO:0000313" key="4">
    <source>
        <dbReference type="Proteomes" id="UP001238163"/>
    </source>
</evidence>
<dbReference type="GO" id="GO:0006221">
    <property type="term" value="P:pyrimidine nucleotide biosynthetic process"/>
    <property type="evidence" value="ECO:0007669"/>
    <property type="project" value="InterPro"/>
</dbReference>
<comment type="caution">
    <text evidence="3">The sequence shown here is derived from an EMBL/GenBank/DDBJ whole genome shotgun (WGS) entry which is preliminary data.</text>
</comment>
<feature type="binding site" evidence="1">
    <location>
        <position position="238"/>
    </location>
    <ligand>
        <name>[2Fe-2S] cluster</name>
        <dbReference type="ChEBI" id="CHEBI:190135"/>
    </ligand>
</feature>
<dbReference type="SUPFAM" id="SSF63380">
    <property type="entry name" value="Riboflavin synthase domain-like"/>
    <property type="match status" value="1"/>
</dbReference>
<dbReference type="Proteomes" id="UP001238163">
    <property type="component" value="Unassembled WGS sequence"/>
</dbReference>
<dbReference type="GO" id="GO:0016491">
    <property type="term" value="F:oxidoreductase activity"/>
    <property type="evidence" value="ECO:0007669"/>
    <property type="project" value="InterPro"/>
</dbReference>
<dbReference type="InterPro" id="IPR014260">
    <property type="entry name" value="Sulphite_reductase_B"/>
</dbReference>
<dbReference type="InterPro" id="IPR050353">
    <property type="entry name" value="PyrK_electron_transfer"/>
</dbReference>
<dbReference type="GO" id="GO:0046872">
    <property type="term" value="F:metal ion binding"/>
    <property type="evidence" value="ECO:0007669"/>
    <property type="project" value="UniProtKB-KW"/>
</dbReference>
<keyword evidence="1" id="KW-0001">2Fe-2S</keyword>
<dbReference type="InterPro" id="IPR001433">
    <property type="entry name" value="OxRdtase_FAD/NAD-bd"/>
</dbReference>